<accession>A0A4P6EBF8</accession>
<sequence length="192" mass="19305">MPQRSATRSMPPTPVVLVVWIVSLLAGTALGAWLLGMITPMDEDPVSALILGGFVGVFAGLVAAAGITGGMIMAGAWGIIPGIGVGIALFGLVATSFAPGPWAVVGVAGFIVAIIGFYAAGLSSGYTPPTVVTLFGSPLTAVAGVVFIVVGILGDNLMLLVIGIGCLAAAGTILGFRLVHRRRVRDEPPASR</sequence>
<feature type="transmembrane region" description="Helical" evidence="1">
    <location>
        <begin position="47"/>
        <end position="67"/>
    </location>
</feature>
<organism evidence="2 3">
    <name type="scientific">Microbacterium protaetiae</name>
    <dbReference type="NCBI Taxonomy" id="2509458"/>
    <lineage>
        <taxon>Bacteria</taxon>
        <taxon>Bacillati</taxon>
        <taxon>Actinomycetota</taxon>
        <taxon>Actinomycetes</taxon>
        <taxon>Micrococcales</taxon>
        <taxon>Microbacteriaceae</taxon>
        <taxon>Microbacterium</taxon>
    </lineage>
</organism>
<feature type="transmembrane region" description="Helical" evidence="1">
    <location>
        <begin position="74"/>
        <end position="94"/>
    </location>
</feature>
<reference evidence="2 3" key="1">
    <citation type="submission" date="2019-01" db="EMBL/GenBank/DDBJ databases">
        <title>Genome sequencing of strain DFW100M-13.</title>
        <authorList>
            <person name="Heo J."/>
            <person name="Kim S.-J."/>
            <person name="Kim J.-S."/>
            <person name="Hong S.-B."/>
            <person name="Kwon S.-W."/>
        </authorList>
    </citation>
    <scope>NUCLEOTIDE SEQUENCE [LARGE SCALE GENOMIC DNA]</scope>
    <source>
        <strain evidence="2 3">DFW100M-13</strain>
    </source>
</reference>
<feature type="transmembrane region" description="Helical" evidence="1">
    <location>
        <begin position="100"/>
        <end position="119"/>
    </location>
</feature>
<dbReference type="AlphaFoldDB" id="A0A4P6EBF8"/>
<dbReference type="Proteomes" id="UP000293995">
    <property type="component" value="Chromosome"/>
</dbReference>
<feature type="transmembrane region" description="Helical" evidence="1">
    <location>
        <begin position="159"/>
        <end position="179"/>
    </location>
</feature>
<evidence type="ECO:0000313" key="2">
    <source>
        <dbReference type="EMBL" id="QAY59512.1"/>
    </source>
</evidence>
<dbReference type="RefSeq" id="WP_129386971.1">
    <property type="nucleotide sequence ID" value="NZ_CP035494.1"/>
</dbReference>
<dbReference type="KEGG" id="mprt:ET475_05600"/>
<keyword evidence="1" id="KW-0472">Membrane</keyword>
<name>A0A4P6EBF8_9MICO</name>
<dbReference type="EMBL" id="CP035494">
    <property type="protein sequence ID" value="QAY59512.1"/>
    <property type="molecule type" value="Genomic_DNA"/>
</dbReference>
<gene>
    <name evidence="2" type="ORF">ET475_05600</name>
</gene>
<keyword evidence="1" id="KW-1133">Transmembrane helix</keyword>
<keyword evidence="3" id="KW-1185">Reference proteome</keyword>
<proteinExistence type="predicted"/>
<keyword evidence="1" id="KW-0812">Transmembrane</keyword>
<feature type="transmembrane region" description="Helical" evidence="1">
    <location>
        <begin position="131"/>
        <end position="153"/>
    </location>
</feature>
<evidence type="ECO:0000313" key="3">
    <source>
        <dbReference type="Proteomes" id="UP000293995"/>
    </source>
</evidence>
<protein>
    <submittedName>
        <fullName evidence="2">Uncharacterized protein</fullName>
    </submittedName>
</protein>
<evidence type="ECO:0000256" key="1">
    <source>
        <dbReference type="SAM" id="Phobius"/>
    </source>
</evidence>